<dbReference type="STRING" id="1235591.CAK95_12325"/>
<dbReference type="PANTHER" id="PTHR43476:SF3">
    <property type="entry name" value="FAD-BINDING MONOOXYGENASE"/>
    <property type="match status" value="1"/>
</dbReference>
<dbReference type="RefSeq" id="WP_086088187.1">
    <property type="nucleotide sequence ID" value="NZ_CP021112.1"/>
</dbReference>
<proteinExistence type="predicted"/>
<dbReference type="KEGG" id="psin:CAK95_12325"/>
<organism evidence="2 3">
    <name type="scientific">Pseudorhodoplanes sinuspersici</name>
    <dbReference type="NCBI Taxonomy" id="1235591"/>
    <lineage>
        <taxon>Bacteria</taxon>
        <taxon>Pseudomonadati</taxon>
        <taxon>Pseudomonadota</taxon>
        <taxon>Alphaproteobacteria</taxon>
        <taxon>Hyphomicrobiales</taxon>
        <taxon>Pseudorhodoplanes</taxon>
    </lineage>
</organism>
<dbReference type="InterPro" id="IPR050631">
    <property type="entry name" value="PheA/TfdB_FAD_monoxygenase"/>
</dbReference>
<dbReference type="InterPro" id="IPR002938">
    <property type="entry name" value="FAD-bd"/>
</dbReference>
<dbReference type="GO" id="GO:0008688">
    <property type="term" value="F:3-(3-hydroxyphenyl)propionate hydroxylase activity"/>
    <property type="evidence" value="ECO:0007669"/>
    <property type="project" value="TreeGrafter"/>
</dbReference>
<dbReference type="OrthoDB" id="9791689at2"/>
<dbReference type="AlphaFoldDB" id="A0A1W6ZQW0"/>
<gene>
    <name evidence="2" type="ORF">CAK95_12325</name>
</gene>
<dbReference type="PANTHER" id="PTHR43476">
    <property type="entry name" value="3-(3-HYDROXY-PHENYL)PROPIONATE/3-HYDROXYCINNAMIC ACID HYDROXYLASE"/>
    <property type="match status" value="1"/>
</dbReference>
<accession>A0A1W6ZQW0</accession>
<keyword evidence="3" id="KW-1185">Reference proteome</keyword>
<reference evidence="2 3" key="1">
    <citation type="submission" date="2017-05" db="EMBL/GenBank/DDBJ databases">
        <title>Full genome sequence of Pseudorhodoplanes sinuspersici.</title>
        <authorList>
            <person name="Dastgheib S.M.M."/>
            <person name="Shavandi M."/>
            <person name="Tirandaz H."/>
        </authorList>
    </citation>
    <scope>NUCLEOTIDE SEQUENCE [LARGE SCALE GENOMIC DNA]</scope>
    <source>
        <strain evidence="2 3">RIPI110</strain>
    </source>
</reference>
<evidence type="ECO:0000313" key="3">
    <source>
        <dbReference type="Proteomes" id="UP000194137"/>
    </source>
</evidence>
<dbReference type="GO" id="GO:0019622">
    <property type="term" value="P:3-(3-hydroxy)phenylpropionate catabolic process"/>
    <property type="evidence" value="ECO:0007669"/>
    <property type="project" value="TreeGrafter"/>
</dbReference>
<dbReference type="Proteomes" id="UP000194137">
    <property type="component" value="Chromosome"/>
</dbReference>
<dbReference type="PRINTS" id="PR00420">
    <property type="entry name" value="RNGMNOXGNASE"/>
</dbReference>
<dbReference type="Gene3D" id="3.50.50.60">
    <property type="entry name" value="FAD/NAD(P)-binding domain"/>
    <property type="match status" value="1"/>
</dbReference>
<evidence type="ECO:0000256" key="1">
    <source>
        <dbReference type="ARBA" id="ARBA00023002"/>
    </source>
</evidence>
<sequence>MSKGGQRILIAGAGPVGLVAAAHLVRQGVPVTVLESGSELSTESRASTFHPPTLDMLHEIGAAEPLIAQGLIAPKLQYRSKRDGVIAQFDFGDIADLTGHPYRLQAEQFKLTRILLDQLQKFPEFEIEFDAAVEHVEQDENAVNAHVRRGASLETRSGAWLIGADGARSVVRNALNIEFEGFTWPERFLVVSTPFDYDQVFPDLVSVNYFADPVCWHFLLRVGDVWRVMFPIPADVSDDDARKPEFAQGMLSRIVPGVDRYEIRHTTLYRVHQRVAKTFRSGRTFLVGDAAHINNPLGGMGMNGGIHDSINLSQRLAAVWKGNAPDKELDRYDLQRRQVTLEYVQAQTIQNKRDLEAADEAAQNEFRDRLRHTRDEPDLRRTYLQRIAMISSLRRAAELG</sequence>
<dbReference type="InterPro" id="IPR036188">
    <property type="entry name" value="FAD/NAD-bd_sf"/>
</dbReference>
<dbReference type="SUPFAM" id="SSF51905">
    <property type="entry name" value="FAD/NAD(P)-binding domain"/>
    <property type="match status" value="1"/>
</dbReference>
<dbReference type="EMBL" id="CP021112">
    <property type="protein sequence ID" value="ARP99783.1"/>
    <property type="molecule type" value="Genomic_DNA"/>
</dbReference>
<dbReference type="GO" id="GO:0071949">
    <property type="term" value="F:FAD binding"/>
    <property type="evidence" value="ECO:0007669"/>
    <property type="project" value="InterPro"/>
</dbReference>
<dbReference type="Gene3D" id="3.30.70.2450">
    <property type="match status" value="1"/>
</dbReference>
<evidence type="ECO:0000313" key="2">
    <source>
        <dbReference type="EMBL" id="ARP99783.1"/>
    </source>
</evidence>
<protein>
    <submittedName>
        <fullName evidence="2">Uncharacterized protein</fullName>
    </submittedName>
</protein>
<name>A0A1W6ZQW0_9HYPH</name>
<dbReference type="Pfam" id="PF01494">
    <property type="entry name" value="FAD_binding_3"/>
    <property type="match status" value="1"/>
</dbReference>
<keyword evidence="1" id="KW-0560">Oxidoreductase</keyword>